<dbReference type="Proteomes" id="UP001165444">
    <property type="component" value="Unassembled WGS sequence"/>
</dbReference>
<dbReference type="InterPro" id="IPR041700">
    <property type="entry name" value="OMP_b-brl_3"/>
</dbReference>
<comment type="subcellular location">
    <subcellularLocation>
        <location evidence="1">Cell outer membrane</location>
    </subcellularLocation>
</comment>
<evidence type="ECO:0000313" key="6">
    <source>
        <dbReference type="EMBL" id="MCJ2380893.1"/>
    </source>
</evidence>
<evidence type="ECO:0000256" key="2">
    <source>
        <dbReference type="ARBA" id="ARBA00023136"/>
    </source>
</evidence>
<keyword evidence="4" id="KW-0732">Signal</keyword>
<evidence type="ECO:0000259" key="5">
    <source>
        <dbReference type="Pfam" id="PF14905"/>
    </source>
</evidence>
<dbReference type="SUPFAM" id="SSF56935">
    <property type="entry name" value="Porins"/>
    <property type="match status" value="1"/>
</dbReference>
<dbReference type="EMBL" id="JAKZMM010000022">
    <property type="protein sequence ID" value="MCJ2380893.1"/>
    <property type="molecule type" value="Genomic_DNA"/>
</dbReference>
<organism evidence="6 7">
    <name type="scientific">Parabacteroides faecalis</name>
    <dbReference type="NCBI Taxonomy" id="2924040"/>
    <lineage>
        <taxon>Bacteria</taxon>
        <taxon>Pseudomonadati</taxon>
        <taxon>Bacteroidota</taxon>
        <taxon>Bacteroidia</taxon>
        <taxon>Bacteroidales</taxon>
        <taxon>Tannerellaceae</taxon>
        <taxon>Parabacteroides</taxon>
    </lineage>
</organism>
<evidence type="ECO:0000256" key="3">
    <source>
        <dbReference type="ARBA" id="ARBA00023237"/>
    </source>
</evidence>
<feature type="signal peptide" evidence="4">
    <location>
        <begin position="1"/>
        <end position="19"/>
    </location>
</feature>
<name>A0ABT0C1I8_9BACT</name>
<keyword evidence="7" id="KW-1185">Reference proteome</keyword>
<evidence type="ECO:0000256" key="4">
    <source>
        <dbReference type="SAM" id="SignalP"/>
    </source>
</evidence>
<accession>A0ABT0C1I8</accession>
<feature type="domain" description="Outer membrane protein beta-barrel" evidence="5">
    <location>
        <begin position="293"/>
        <end position="696"/>
    </location>
</feature>
<dbReference type="Pfam" id="PF14905">
    <property type="entry name" value="OMP_b-brl_3"/>
    <property type="match status" value="1"/>
</dbReference>
<feature type="chain" id="PRO_5045051527" evidence="4">
    <location>
        <begin position="20"/>
        <end position="698"/>
    </location>
</feature>
<keyword evidence="2" id="KW-0472">Membrane</keyword>
<proteinExistence type="predicted"/>
<keyword evidence="3" id="KW-0998">Cell outer membrane</keyword>
<evidence type="ECO:0000313" key="7">
    <source>
        <dbReference type="Proteomes" id="UP001165444"/>
    </source>
</evidence>
<reference evidence="6 7" key="1">
    <citation type="submission" date="2022-03" db="EMBL/GenBank/DDBJ databases">
        <title>Parabacteroides sp. nov. isolated from swine feces.</title>
        <authorList>
            <person name="Bak J.E."/>
        </authorList>
    </citation>
    <scope>NUCLEOTIDE SEQUENCE [LARGE SCALE GENOMIC DNA]</scope>
    <source>
        <strain evidence="6 7">AGMB00274</strain>
    </source>
</reference>
<evidence type="ECO:0000256" key="1">
    <source>
        <dbReference type="ARBA" id="ARBA00004442"/>
    </source>
</evidence>
<dbReference type="Gene3D" id="2.40.170.20">
    <property type="entry name" value="TonB-dependent receptor, beta-barrel domain"/>
    <property type="match status" value="1"/>
</dbReference>
<dbReference type="InterPro" id="IPR036942">
    <property type="entry name" value="Beta-barrel_TonB_sf"/>
</dbReference>
<protein>
    <submittedName>
        <fullName evidence="6">Outer membrane beta-barrel family protein</fullName>
    </submittedName>
</protein>
<dbReference type="RefSeq" id="WP_243325181.1">
    <property type="nucleotide sequence ID" value="NZ_JAKZMM010000022.1"/>
</dbReference>
<comment type="caution">
    <text evidence="6">The sequence shown here is derived from an EMBL/GenBank/DDBJ whole genome shotgun (WGS) entry which is preliminary data.</text>
</comment>
<gene>
    <name evidence="6" type="ORF">MUN53_09775</name>
</gene>
<sequence>MNRISYVVAFLCLGISAYAQDLAGDTTLNRTIDEVEVIGKYASGISGGPLRTLQVERQLSAVSVTAAEAIRQLPSIVTDIEGGVTFRGSNKSGLFINGIPYGLMEEYSGDVLIQLPALFFNKVGLQVYPDITWVPDGDAGVLNLSSSAFPSSERVSPLSLSLGAGWHERYNAGAVLNLNPGRFHINAKYNYRKEFRSRTFSKTTTTKQNTTVMNNNAAARPDVHLAELRLGYDISENDQIGVSGLFYVMDYSRYGRINNQVFNPQGDRMKYVIRNRYNDQYQSAWSADTYWKHQFQQGSHLSALFHYNNFKYDEDNDYKNENPNNQQIIAEDNQFINHDKHNYFWKLNYVYPFGENYSFQAGYIGRLTNESHRNEVNAKQNGEWSPTLAKNYDYSFQRYLNLLFFSFGKKTTSWNAEVGLQAEFTNRKINETLPSATNLQETKAHWFHVYPRALVAYTFHPRHTLQLTYQQRVIRPLGSELSSFIDNTDITHVIVGNPSLHDEYIHTLELNWQWVLSNFRMTPAIYYRNRQNRIVEIATQQEEETLWQKCNSGTSQTFGADLSLRWQPLRLLDLGFAGDIFRDEIDGRTIGYDIRKSLWCWDVKGNVSIHITPSTELQVDGFYISDQLTVQGKIKSHYTVNVGLSQYFAKRKWCAQISVNNLFDSLEETTLIDSDQLQLTQKRNRDPRVAWLTLTYTL</sequence>